<organism evidence="1 2">
    <name type="scientific">Atlantibacter hermannii NBRC 105704</name>
    <dbReference type="NCBI Taxonomy" id="1115512"/>
    <lineage>
        <taxon>Bacteria</taxon>
        <taxon>Pseudomonadati</taxon>
        <taxon>Pseudomonadota</taxon>
        <taxon>Gammaproteobacteria</taxon>
        <taxon>Enterobacterales</taxon>
        <taxon>Enterobacteriaceae</taxon>
        <taxon>Atlantibacter</taxon>
    </lineage>
</organism>
<accession>H5UWG2</accession>
<protein>
    <submittedName>
        <fullName evidence="1">Uncharacterized protein</fullName>
    </submittedName>
</protein>
<keyword evidence="2" id="KW-1185">Reference proteome</keyword>
<gene>
    <name evidence="1" type="ORF">EH105704_01_02500</name>
</gene>
<dbReference type="AlphaFoldDB" id="H5UWG2"/>
<proteinExistence type="predicted"/>
<evidence type="ECO:0000313" key="2">
    <source>
        <dbReference type="Proteomes" id="UP000010297"/>
    </source>
</evidence>
<comment type="caution">
    <text evidence="1">The sequence shown here is derived from an EMBL/GenBank/DDBJ whole genome shotgun (WGS) entry which is preliminary data.</text>
</comment>
<reference evidence="1 2" key="1">
    <citation type="submission" date="2012-02" db="EMBL/GenBank/DDBJ databases">
        <title>Whole genome shotgun sequence of Escherichia hermannii NBRC 105704.</title>
        <authorList>
            <person name="Yoshida I."/>
            <person name="Hosoyama A."/>
            <person name="Tsuchikane K."/>
            <person name="Katsumata H."/>
            <person name="Yamazaki S."/>
            <person name="Fujita N."/>
        </authorList>
    </citation>
    <scope>NUCLEOTIDE SEQUENCE [LARGE SCALE GENOMIC DNA]</scope>
    <source>
        <strain evidence="1 2">NBRC 105704</strain>
    </source>
</reference>
<sequence length="72" mass="8541">MVSKYRRFLTEKETAYIRRVAGKAPAWVIARQIKRKEKDIFNWGSRNHVSLRVPSHIMNKYWRGHGTKTGQV</sequence>
<dbReference type="EMBL" id="BAFF01000001">
    <property type="protein sequence ID" value="GAB50243.1"/>
    <property type="molecule type" value="Genomic_DNA"/>
</dbReference>
<evidence type="ECO:0000313" key="1">
    <source>
        <dbReference type="EMBL" id="GAB50243.1"/>
    </source>
</evidence>
<dbReference type="Proteomes" id="UP000010297">
    <property type="component" value="Unassembled WGS sequence"/>
</dbReference>
<name>H5UWG2_ATLHE</name>